<feature type="domain" description="Pyruvate kinase C-terminal" evidence="16">
    <location>
        <begin position="861"/>
        <end position="975"/>
    </location>
</feature>
<evidence type="ECO:0000259" key="16">
    <source>
        <dbReference type="Pfam" id="PF02887"/>
    </source>
</evidence>
<evidence type="ECO:0000256" key="8">
    <source>
        <dbReference type="ARBA" id="ARBA00022777"/>
    </source>
</evidence>
<evidence type="ECO:0000256" key="7">
    <source>
        <dbReference type="ARBA" id="ARBA00022741"/>
    </source>
</evidence>
<keyword evidence="8 17" id="KW-0418">Kinase</keyword>
<keyword evidence="12 17" id="KW-0670">Pyruvate</keyword>
<name>A0A2V0P5N9_9CHLO</name>
<evidence type="ECO:0000259" key="15">
    <source>
        <dbReference type="Pfam" id="PF00224"/>
    </source>
</evidence>
<dbReference type="Pfam" id="PF02887">
    <property type="entry name" value="PK_C"/>
    <property type="match status" value="1"/>
</dbReference>
<dbReference type="EC" id="2.7.1.40" evidence="4"/>
<dbReference type="InterPro" id="IPR001697">
    <property type="entry name" value="Pyr_Knase"/>
</dbReference>
<evidence type="ECO:0000256" key="12">
    <source>
        <dbReference type="ARBA" id="ARBA00023317"/>
    </source>
</evidence>
<dbReference type="InterPro" id="IPR015795">
    <property type="entry name" value="Pyrv_Knase_C"/>
</dbReference>
<proteinExistence type="inferred from homology"/>
<feature type="domain" description="Pyruvate kinase barrel" evidence="15">
    <location>
        <begin position="324"/>
        <end position="502"/>
    </location>
</feature>
<dbReference type="GO" id="GO:0030955">
    <property type="term" value="F:potassium ion binding"/>
    <property type="evidence" value="ECO:0007669"/>
    <property type="project" value="InterPro"/>
</dbReference>
<feature type="compositionally biased region" description="Low complexity" evidence="14">
    <location>
        <begin position="580"/>
        <end position="605"/>
    </location>
</feature>
<feature type="region of interest" description="Disordered" evidence="14">
    <location>
        <begin position="739"/>
        <end position="766"/>
    </location>
</feature>
<feature type="region of interest" description="Disordered" evidence="14">
    <location>
        <begin position="199"/>
        <end position="225"/>
    </location>
</feature>
<evidence type="ECO:0000256" key="13">
    <source>
        <dbReference type="ARBA" id="ARBA00048152"/>
    </source>
</evidence>
<dbReference type="Gene3D" id="3.40.1380.20">
    <property type="entry name" value="Pyruvate kinase, C-terminal domain"/>
    <property type="match status" value="2"/>
</dbReference>
<gene>
    <name evidence="17" type="ORF">Rsub_08132</name>
</gene>
<dbReference type="OrthoDB" id="108365at2759"/>
<evidence type="ECO:0000256" key="1">
    <source>
        <dbReference type="ARBA" id="ARBA00001958"/>
    </source>
</evidence>
<dbReference type="SUPFAM" id="SSF51621">
    <property type="entry name" value="Phosphoenolpyruvate/pyruvate domain"/>
    <property type="match status" value="1"/>
</dbReference>
<evidence type="ECO:0000256" key="10">
    <source>
        <dbReference type="ARBA" id="ARBA00022842"/>
    </source>
</evidence>
<dbReference type="PANTHER" id="PTHR11817">
    <property type="entry name" value="PYRUVATE KINASE"/>
    <property type="match status" value="1"/>
</dbReference>
<feature type="compositionally biased region" description="Gly residues" evidence="14">
    <location>
        <begin position="606"/>
        <end position="627"/>
    </location>
</feature>
<feature type="compositionally biased region" description="Low complexity" evidence="14">
    <location>
        <begin position="1202"/>
        <end position="1214"/>
    </location>
</feature>
<evidence type="ECO:0000256" key="2">
    <source>
        <dbReference type="ARBA" id="ARBA00004997"/>
    </source>
</evidence>
<evidence type="ECO:0000256" key="14">
    <source>
        <dbReference type="SAM" id="MobiDB-lite"/>
    </source>
</evidence>
<feature type="compositionally biased region" description="Low complexity" evidence="14">
    <location>
        <begin position="553"/>
        <end position="568"/>
    </location>
</feature>
<dbReference type="GO" id="GO:0004743">
    <property type="term" value="F:pyruvate kinase activity"/>
    <property type="evidence" value="ECO:0007669"/>
    <property type="project" value="UniProtKB-EC"/>
</dbReference>
<dbReference type="InterPro" id="IPR036918">
    <property type="entry name" value="Pyrv_Knase_C_sf"/>
</dbReference>
<dbReference type="Pfam" id="PF00224">
    <property type="entry name" value="PK"/>
    <property type="match status" value="2"/>
</dbReference>
<feature type="region of interest" description="Disordered" evidence="14">
    <location>
        <begin position="553"/>
        <end position="649"/>
    </location>
</feature>
<keyword evidence="11" id="KW-0324">Glycolysis</keyword>
<feature type="region of interest" description="Disordered" evidence="14">
    <location>
        <begin position="683"/>
        <end position="722"/>
    </location>
</feature>
<feature type="compositionally biased region" description="Polar residues" evidence="14">
    <location>
        <begin position="201"/>
        <end position="213"/>
    </location>
</feature>
<evidence type="ECO:0000313" key="17">
    <source>
        <dbReference type="EMBL" id="GBF94889.1"/>
    </source>
</evidence>
<evidence type="ECO:0000256" key="5">
    <source>
        <dbReference type="ARBA" id="ARBA00022679"/>
    </source>
</evidence>
<feature type="compositionally biased region" description="Gly residues" evidence="14">
    <location>
        <begin position="1178"/>
        <end position="1192"/>
    </location>
</feature>
<organism evidence="17 18">
    <name type="scientific">Raphidocelis subcapitata</name>
    <dbReference type="NCBI Taxonomy" id="307507"/>
    <lineage>
        <taxon>Eukaryota</taxon>
        <taxon>Viridiplantae</taxon>
        <taxon>Chlorophyta</taxon>
        <taxon>core chlorophytes</taxon>
        <taxon>Chlorophyceae</taxon>
        <taxon>CS clade</taxon>
        <taxon>Sphaeropleales</taxon>
        <taxon>Selenastraceae</taxon>
        <taxon>Raphidocelis</taxon>
    </lineage>
</organism>
<dbReference type="EMBL" id="BDRX01000057">
    <property type="protein sequence ID" value="GBF94889.1"/>
    <property type="molecule type" value="Genomic_DNA"/>
</dbReference>
<feature type="compositionally biased region" description="Low complexity" evidence="14">
    <location>
        <begin position="1333"/>
        <end position="1342"/>
    </location>
</feature>
<dbReference type="GO" id="GO:0000287">
    <property type="term" value="F:magnesium ion binding"/>
    <property type="evidence" value="ECO:0007669"/>
    <property type="project" value="InterPro"/>
</dbReference>
<keyword evidence="5" id="KW-0808">Transferase</keyword>
<dbReference type="STRING" id="307507.A0A2V0P5N9"/>
<sequence length="1384" mass="132465">MASGGGGSGSGGAYARRSLPAKPGGSAFRAPASMASLCTSTADAAGGAARPPATKICATIGPASHSVATLRAMLRAGMSLARINLTWGPLDFHRRTLENLQAATRLERRLCGVIVGAGGREVPVVGRPTAPLACGWARHTDALVFEAGQRVVVTAREGAAASASVLPIPAKEFVGHVSPGDVLHVGRYLTLGTCGLPAAQSGPSRQSGAQAAQSGDPCGQSEDASGQPALLTLRVLSVSPPDLVCEAANAAALSGLLTVSHPGAARRRRAAGGARAAAAERAAAVAGEDGDAWGAVAAPASDGGGGGGDGAAAFGCDPDSSANYSLPILSASDVAALKAGSLAAAFPDTIDFVAVSHARCAADVAAARGALEAAGLGAAGVAAEINTAAALGRRAAFVWGRFSGLLGFAEILDESNAVIINRGALGLEVPPEKLCPLQKALVLAANLVGKPVAINMLVDSMVDAPRPTRAEATDVANAVLDGVDALQCGAETLRGKYPVEVVATVARICREAELVFDHQHHYRFLIDSATAAQEAREESGDGAAYCFGGGPASTASPGGAPAHSTPSPGAGGGGAGRTAGGPRRAVRRAASAGGRPGSALGPLSVGNGGGGGGWGLDGQGVTSGGEGSDYDDSRVSSLASSPVHGGGAGGAALVHPSLLRRGGGGGGAAADGPLGFFAASPSAADAAAARPPRHPPAGHEHDLGLQAPAPAPQPAGGGMHKGCGSYADISTALRSMARGVGPSRLSGGGAANGGGGPGGGAAGQAGGADGGAGGGYGISPYDTPLGSPRGWRCPGPASLAAAAAAARGGGAPRARGPRGLGGRRGPASPSVNGGGAGGPPSLGAHRALALDPGRDLYPRLEAMAASAVRTALKVGASLIVVLSHTSTAARLVAKYRPAQPVLALMVPRLAVQAGVKWRLEGRGEARRCIMSRGLTPLLWVPHLGTSTGGAALDSAAAAALRMGLVAPGGHIVCLERFSNSLGVQVIQAGGDPDASGRGSPYGAAAAGRPRLLQEFFGAARGGQLPGAFGGLPSGLPGVNVSQLVSSPSIMTPSALAAAFELLKADASAAASDAAGGGGAALEAAAAAAARARGPAAAAAAFGAVAADAAAPLGTRPSGAALAALEPFASPSPPHVGAFVIPPSPLVGFRSSQLPIRGPGAAAAAAADAGQSQLRRSHSGGGSSASGGAGGSAGSPFMPPIAEAPGAAAPEPFAPAAAPASSTAATAAAAATAAVAPGGAGGVGLGGAGAAALGGGLRGGVGVPLVPTLSSAVDDDLLMAALELLAPPRSPPQSGAGRAQSGAAGAQPGAGPGRARSRSEVGEGSGAGRGGGDSAAAIGAAPGLVRSLSDVQQQEAAAAAAAAARRQGRGPAEGKGPQQGGGAAR</sequence>
<dbReference type="InterPro" id="IPR015806">
    <property type="entry name" value="Pyrv_Knase_insert_dom_sf"/>
</dbReference>
<feature type="domain" description="Pyruvate kinase barrel" evidence="15">
    <location>
        <begin position="53"/>
        <end position="182"/>
    </location>
</feature>
<feature type="compositionally biased region" description="Gly residues" evidence="14">
    <location>
        <begin position="746"/>
        <end position="766"/>
    </location>
</feature>
<evidence type="ECO:0000256" key="4">
    <source>
        <dbReference type="ARBA" id="ARBA00012142"/>
    </source>
</evidence>
<dbReference type="InterPro" id="IPR040442">
    <property type="entry name" value="Pyrv_kinase-like_dom_sf"/>
</dbReference>
<feature type="compositionally biased region" description="Gly residues" evidence="14">
    <location>
        <begin position="1322"/>
        <end position="1332"/>
    </location>
</feature>
<comment type="cofactor">
    <cofactor evidence="1">
        <name>K(+)</name>
        <dbReference type="ChEBI" id="CHEBI:29103"/>
    </cofactor>
</comment>
<dbReference type="GO" id="GO:0005524">
    <property type="term" value="F:ATP binding"/>
    <property type="evidence" value="ECO:0007669"/>
    <property type="project" value="UniProtKB-KW"/>
</dbReference>
<feature type="compositionally biased region" description="Gly residues" evidence="14">
    <location>
        <begin position="1370"/>
        <end position="1384"/>
    </location>
</feature>
<evidence type="ECO:0000313" key="18">
    <source>
        <dbReference type="Proteomes" id="UP000247498"/>
    </source>
</evidence>
<protein>
    <recommendedName>
        <fullName evidence="4">pyruvate kinase</fullName>
        <ecNumber evidence="4">2.7.1.40</ecNumber>
    </recommendedName>
</protein>
<keyword evidence="9" id="KW-0067">ATP-binding</keyword>
<feature type="region of interest" description="Disordered" evidence="14">
    <location>
        <begin position="1287"/>
        <end position="1384"/>
    </location>
</feature>
<feature type="region of interest" description="Disordered" evidence="14">
    <location>
        <begin position="804"/>
        <end position="843"/>
    </location>
</feature>
<dbReference type="Gene3D" id="2.40.33.10">
    <property type="entry name" value="PK beta-barrel domain-like"/>
    <property type="match status" value="1"/>
</dbReference>
<reference evidence="17 18" key="1">
    <citation type="journal article" date="2018" name="Sci. Rep.">
        <title>Raphidocelis subcapitata (=Pseudokirchneriella subcapitata) provides an insight into genome evolution and environmental adaptations in the Sphaeropleales.</title>
        <authorList>
            <person name="Suzuki S."/>
            <person name="Yamaguchi H."/>
            <person name="Nakajima N."/>
            <person name="Kawachi M."/>
        </authorList>
    </citation>
    <scope>NUCLEOTIDE SEQUENCE [LARGE SCALE GENOMIC DNA]</scope>
    <source>
        <strain evidence="17 18">NIES-35</strain>
    </source>
</reference>
<keyword evidence="6" id="KW-0479">Metal-binding</keyword>
<comment type="similarity">
    <text evidence="3">Belongs to the pyruvate kinase family.</text>
</comment>
<feature type="region of interest" description="Disordered" evidence="14">
    <location>
        <begin position="1164"/>
        <end position="1214"/>
    </location>
</feature>
<dbReference type="SUPFAM" id="SSF52935">
    <property type="entry name" value="PK C-terminal domain-like"/>
    <property type="match status" value="1"/>
</dbReference>
<dbReference type="InterPro" id="IPR015813">
    <property type="entry name" value="Pyrv/PenolPyrv_kinase-like_dom"/>
</dbReference>
<dbReference type="GO" id="GO:0016301">
    <property type="term" value="F:kinase activity"/>
    <property type="evidence" value="ECO:0007669"/>
    <property type="project" value="UniProtKB-KW"/>
</dbReference>
<comment type="caution">
    <text evidence="17">The sequence shown here is derived from an EMBL/GenBank/DDBJ whole genome shotgun (WGS) entry which is preliminary data.</text>
</comment>
<dbReference type="InterPro" id="IPR015793">
    <property type="entry name" value="Pyrv_Knase_brl"/>
</dbReference>
<feature type="compositionally biased region" description="Low complexity" evidence="14">
    <location>
        <begin position="1287"/>
        <end position="1308"/>
    </location>
</feature>
<evidence type="ECO:0000256" key="11">
    <source>
        <dbReference type="ARBA" id="ARBA00023152"/>
    </source>
</evidence>
<comment type="catalytic activity">
    <reaction evidence="13">
        <text>pyruvate + ATP = phosphoenolpyruvate + ADP + H(+)</text>
        <dbReference type="Rhea" id="RHEA:18157"/>
        <dbReference type="ChEBI" id="CHEBI:15361"/>
        <dbReference type="ChEBI" id="CHEBI:15378"/>
        <dbReference type="ChEBI" id="CHEBI:30616"/>
        <dbReference type="ChEBI" id="CHEBI:58702"/>
        <dbReference type="ChEBI" id="CHEBI:456216"/>
        <dbReference type="EC" id="2.7.1.40"/>
    </reaction>
</comment>
<evidence type="ECO:0000256" key="3">
    <source>
        <dbReference type="ARBA" id="ARBA00008663"/>
    </source>
</evidence>
<keyword evidence="18" id="KW-1185">Reference proteome</keyword>
<keyword evidence="10" id="KW-0460">Magnesium</keyword>
<keyword evidence="7" id="KW-0547">Nucleotide-binding</keyword>
<dbReference type="InParanoid" id="A0A2V0P5N9"/>
<feature type="compositionally biased region" description="Gly residues" evidence="14">
    <location>
        <begin position="569"/>
        <end position="579"/>
    </location>
</feature>
<dbReference type="Gene3D" id="3.20.20.60">
    <property type="entry name" value="Phosphoenolpyruvate-binding domains"/>
    <property type="match status" value="2"/>
</dbReference>
<dbReference type="Proteomes" id="UP000247498">
    <property type="component" value="Unassembled WGS sequence"/>
</dbReference>
<accession>A0A2V0P5N9</accession>
<evidence type="ECO:0000256" key="9">
    <source>
        <dbReference type="ARBA" id="ARBA00022840"/>
    </source>
</evidence>
<dbReference type="UniPathway" id="UPA00109">
    <property type="reaction ID" value="UER00188"/>
</dbReference>
<comment type="pathway">
    <text evidence="2">Carbohydrate degradation; glycolysis; pyruvate from D-glyceraldehyde 3-phosphate: step 5/5.</text>
</comment>
<evidence type="ECO:0000256" key="6">
    <source>
        <dbReference type="ARBA" id="ARBA00022723"/>
    </source>
</evidence>